<dbReference type="PANTHER" id="PTHR32176:SF116">
    <property type="entry name" value="PATATIN"/>
    <property type="match status" value="1"/>
</dbReference>
<feature type="short sequence motif" description="DGA/G" evidence="3">
    <location>
        <begin position="244"/>
        <end position="246"/>
    </location>
</feature>
<comment type="caution">
    <text evidence="6">The sequence shown here is derived from an EMBL/GenBank/DDBJ whole genome shotgun (WGS) entry which is preliminary data.</text>
</comment>
<dbReference type="GO" id="GO:0004620">
    <property type="term" value="F:phospholipase activity"/>
    <property type="evidence" value="ECO:0007669"/>
    <property type="project" value="TreeGrafter"/>
</dbReference>
<evidence type="ECO:0000259" key="5">
    <source>
        <dbReference type="PROSITE" id="PS51635"/>
    </source>
</evidence>
<reference evidence="6" key="1">
    <citation type="submission" date="2022-04" db="EMBL/GenBank/DDBJ databases">
        <title>A functionally conserved STORR gene fusion in Papaver species that diverged 16.8 million years ago.</title>
        <authorList>
            <person name="Catania T."/>
        </authorList>
    </citation>
    <scope>NUCLEOTIDE SEQUENCE</scope>
    <source>
        <strain evidence="6">S-188037</strain>
    </source>
</reference>
<organism evidence="6 7">
    <name type="scientific">Papaver atlanticum</name>
    <dbReference type="NCBI Taxonomy" id="357466"/>
    <lineage>
        <taxon>Eukaryota</taxon>
        <taxon>Viridiplantae</taxon>
        <taxon>Streptophyta</taxon>
        <taxon>Embryophyta</taxon>
        <taxon>Tracheophyta</taxon>
        <taxon>Spermatophyta</taxon>
        <taxon>Magnoliopsida</taxon>
        <taxon>Ranunculales</taxon>
        <taxon>Papaveraceae</taxon>
        <taxon>Papaveroideae</taxon>
        <taxon>Papaver</taxon>
    </lineage>
</organism>
<comment type="function">
    <text evidence="4">Lipolytic acyl hydrolase (LAH).</text>
</comment>
<comment type="similarity">
    <text evidence="1 4">Belongs to the patatin family.</text>
</comment>
<keyword evidence="2 3" id="KW-0443">Lipid metabolism</keyword>
<keyword evidence="7" id="KW-1185">Reference proteome</keyword>
<dbReference type="Gene3D" id="3.40.1090.10">
    <property type="entry name" value="Cytosolic phospholipase A2 catalytic domain"/>
    <property type="match status" value="1"/>
</dbReference>
<gene>
    <name evidence="6" type="ORF">MKW98_004711</name>
</gene>
<evidence type="ECO:0000256" key="4">
    <source>
        <dbReference type="RuleBase" id="RU361262"/>
    </source>
</evidence>
<dbReference type="EMBL" id="JAJJMB010009125">
    <property type="protein sequence ID" value="KAI3916270.1"/>
    <property type="molecule type" value="Genomic_DNA"/>
</dbReference>
<proteinExistence type="inferred from homology"/>
<feature type="short sequence motif" description="GXGXXG" evidence="3">
    <location>
        <begin position="25"/>
        <end position="30"/>
    </location>
</feature>
<evidence type="ECO:0000313" key="6">
    <source>
        <dbReference type="EMBL" id="KAI3916270.1"/>
    </source>
</evidence>
<dbReference type="GO" id="GO:0047372">
    <property type="term" value="F:monoacylglycerol lipase activity"/>
    <property type="evidence" value="ECO:0007669"/>
    <property type="project" value="TreeGrafter"/>
</dbReference>
<keyword evidence="3 4" id="KW-0442">Lipid degradation</keyword>
<feature type="domain" description="PNPLA" evidence="5">
    <location>
        <begin position="21"/>
        <end position="257"/>
    </location>
</feature>
<dbReference type="Proteomes" id="UP001202328">
    <property type="component" value="Unassembled WGS sequence"/>
</dbReference>
<name>A0AAD4SRG5_9MAGN</name>
<evidence type="ECO:0000256" key="3">
    <source>
        <dbReference type="PROSITE-ProRule" id="PRU01161"/>
    </source>
</evidence>
<dbReference type="EC" id="3.1.1.-" evidence="4"/>
<dbReference type="PANTHER" id="PTHR32176">
    <property type="entry name" value="XYLOSE ISOMERASE"/>
    <property type="match status" value="1"/>
</dbReference>
<dbReference type="InterPro" id="IPR016035">
    <property type="entry name" value="Acyl_Trfase/lysoPLipase"/>
</dbReference>
<dbReference type="AlphaFoldDB" id="A0AAD4SRG5"/>
<feature type="active site" description="Nucleophile" evidence="3">
    <location>
        <position position="65"/>
    </location>
</feature>
<accession>A0AAD4SRG5</accession>
<dbReference type="InterPro" id="IPR002641">
    <property type="entry name" value="PNPLA_dom"/>
</dbReference>
<dbReference type="GO" id="GO:0016042">
    <property type="term" value="P:lipid catabolic process"/>
    <property type="evidence" value="ECO:0007669"/>
    <property type="project" value="UniProtKB-UniRule"/>
</dbReference>
<dbReference type="PROSITE" id="PS51635">
    <property type="entry name" value="PNPLA"/>
    <property type="match status" value="1"/>
</dbReference>
<feature type="active site" description="Proton acceptor" evidence="3">
    <location>
        <position position="244"/>
    </location>
</feature>
<dbReference type="SUPFAM" id="SSF52151">
    <property type="entry name" value="FabD/lysophospholipase-like"/>
    <property type="match status" value="1"/>
</dbReference>
<evidence type="ECO:0000256" key="2">
    <source>
        <dbReference type="ARBA" id="ARBA00023098"/>
    </source>
</evidence>
<feature type="short sequence motif" description="GXSXG" evidence="3">
    <location>
        <begin position="63"/>
        <end position="67"/>
    </location>
</feature>
<evidence type="ECO:0000256" key="1">
    <source>
        <dbReference type="ARBA" id="ARBA00010240"/>
    </source>
</evidence>
<keyword evidence="3 4" id="KW-0378">Hydrolase</keyword>
<evidence type="ECO:0000313" key="7">
    <source>
        <dbReference type="Proteomes" id="UP001202328"/>
    </source>
</evidence>
<sequence>MSARYVQPVRSNYNEKLITILSIDGGGVRGIIPATILAFLESELQKLDGKEARIADYFDLIAGTSTGSLVTAMLSAPNENNRPQYAAKDICPFYFSECPKIFCEESKMHRQATKRYKFPWSDDPNWLSEVTWKKIASTAYVSVKYFMAWLLTVVFHPKYDGNFLRMITKDILGARKLNETLTNVLITSFDIKLLHPIIFSSFQAKRDATKVVLLSDVVISSSAAPYYLPPHFFRTNTAIYNLVDGGVAANNPTLLAIREATKINGNQQNSYYNSQDYNRYLVLSLGTGSAKRQGYEVQKSQWGLLDWFASDKGIPPLLDVFCNAMDDMVDIYLSLIFPTHHSSGRNYLRIQDDNMKANETSTDDSSMANMLRLERIGKALLEKRVSMTNLDTGLQEPVQGARSNKDALIEFAGRLSAERRRRMATVNY</sequence>
<comment type="domain">
    <text evidence="4">The nitrogen atoms of the two glycine residues in the GGXR motif define the oxyanion hole, and stabilize the oxyanion that forms during the nucleophilic attack by the catalytic serine during substrate cleavage.</text>
</comment>
<dbReference type="Pfam" id="PF01734">
    <property type="entry name" value="Patatin"/>
    <property type="match status" value="1"/>
</dbReference>
<protein>
    <recommendedName>
        <fullName evidence="4">Patatin</fullName>
        <ecNumber evidence="4">3.1.1.-</ecNumber>
    </recommendedName>
</protein>